<keyword evidence="2" id="KW-0804">Transcription</keyword>
<evidence type="ECO:0000256" key="1">
    <source>
        <dbReference type="ARBA" id="ARBA00023015"/>
    </source>
</evidence>
<keyword evidence="1" id="KW-0805">Transcription regulation</keyword>
<reference evidence="5" key="1">
    <citation type="journal article" date="2013" name="Science">
        <title>The Amborella genome and the evolution of flowering plants.</title>
        <authorList>
            <consortium name="Amborella Genome Project"/>
        </authorList>
    </citation>
    <scope>NUCLEOTIDE SEQUENCE [LARGE SCALE GENOMIC DNA]</scope>
</reference>
<dbReference type="Gramene" id="ERN07155">
    <property type="protein sequence ID" value="ERN07155"/>
    <property type="gene ID" value="AMTR_s00019p00138200"/>
</dbReference>
<dbReference type="HOGENOM" id="CLU_621662_0_0_1"/>
<gene>
    <name evidence="4" type="ORF">AMTR_s00019p00138200</name>
</gene>
<accession>W1PJ81</accession>
<dbReference type="PANTHER" id="PTHR46633">
    <property type="entry name" value="TRANSCRIPTION FACTOR MYC/MYB-RELATED"/>
    <property type="match status" value="1"/>
</dbReference>
<protein>
    <recommendedName>
        <fullName evidence="3">Transcription factor MYC/MYB N-terminal domain-containing protein</fullName>
    </recommendedName>
</protein>
<evidence type="ECO:0000259" key="3">
    <source>
        <dbReference type="Pfam" id="PF14215"/>
    </source>
</evidence>
<keyword evidence="5" id="KW-1185">Reference proteome</keyword>
<proteinExistence type="predicted"/>
<dbReference type="eggNOG" id="ENOG502QPU3">
    <property type="taxonomic scope" value="Eukaryota"/>
</dbReference>
<evidence type="ECO:0000313" key="4">
    <source>
        <dbReference type="EMBL" id="ERN07155.1"/>
    </source>
</evidence>
<organism evidence="4 5">
    <name type="scientific">Amborella trichopoda</name>
    <dbReference type="NCBI Taxonomy" id="13333"/>
    <lineage>
        <taxon>Eukaryota</taxon>
        <taxon>Viridiplantae</taxon>
        <taxon>Streptophyta</taxon>
        <taxon>Embryophyta</taxon>
        <taxon>Tracheophyta</taxon>
        <taxon>Spermatophyta</taxon>
        <taxon>Magnoliopsida</taxon>
        <taxon>Amborellales</taxon>
        <taxon>Amborellaceae</taxon>
        <taxon>Amborella</taxon>
    </lineage>
</organism>
<evidence type="ECO:0000256" key="2">
    <source>
        <dbReference type="ARBA" id="ARBA00023163"/>
    </source>
</evidence>
<dbReference type="InterPro" id="IPR025610">
    <property type="entry name" value="MYC/MYB_N"/>
</dbReference>
<sequence length="441" mass="50061">MHRHSTKTKGISPLSAKCLLHHERESFTLREKAYKVMEDQGSQAFSLEVSYLLQQTLRSLCSLDNSHWLYAVFWRILPRNYPPPKWDSQGAMLDRTRGNRRNWILVWEDGFCNFMASPRERRENWPTNAVSTSLFPNSHTSTYMEPQNFFKMSHEVYNYGEGLIGKVAADNSHKWIFREQPQDQETASISPWQTFVDPQPRIWEAQFQSGIQTIALIAVKEGVIQLGSLLKVMEDLNYIAILKKKFSYLHSIPGVLLPHPSTNLQTNTTHPHTCQSHLQNRPAFYPLLSPQPNTNPPKQTFSPNFLSPQTTLIAPSMTSLESLLSKLPSIQMPNPNPNPNPSLNHIPNPNLSHIPNLNNSISSSTLTYYPLDYGLKEQEEEEDQKEWRSMGLSLECNGPGGKLKEKIESDDNCSNQFGGMDFDLAGEGDITEDCASSLLMG</sequence>
<dbReference type="Pfam" id="PF14215">
    <property type="entry name" value="bHLH-MYC_N"/>
    <property type="match status" value="1"/>
</dbReference>
<name>W1PJ81_AMBTC</name>
<dbReference type="EMBL" id="KI393807">
    <property type="protein sequence ID" value="ERN07155.1"/>
    <property type="molecule type" value="Genomic_DNA"/>
</dbReference>
<dbReference type="PANTHER" id="PTHR46633:SF3">
    <property type="entry name" value="SERINE_THREONINE-PROTEIN KINASE WNK (WITH NO LYSINE)-LIKE PROTEIN"/>
    <property type="match status" value="1"/>
</dbReference>
<dbReference type="Proteomes" id="UP000017836">
    <property type="component" value="Unassembled WGS sequence"/>
</dbReference>
<dbReference type="AlphaFoldDB" id="W1PJ81"/>
<feature type="domain" description="Transcription factor MYC/MYB N-terminal" evidence="3">
    <location>
        <begin position="53"/>
        <end position="246"/>
    </location>
</feature>
<evidence type="ECO:0000313" key="5">
    <source>
        <dbReference type="Proteomes" id="UP000017836"/>
    </source>
</evidence>